<dbReference type="InterPro" id="IPR013320">
    <property type="entry name" value="ConA-like_dom_sf"/>
</dbReference>
<name>A0ABW8TDI8_9CLOT</name>
<evidence type="ECO:0000256" key="3">
    <source>
        <dbReference type="ARBA" id="ARBA00022801"/>
    </source>
</evidence>
<dbReference type="InterPro" id="IPR013189">
    <property type="entry name" value="Glyco_hydro_32_C"/>
</dbReference>
<comment type="similarity">
    <text evidence="1 5">Belongs to the glycosyl hydrolase 32 family.</text>
</comment>
<dbReference type="Pfam" id="PF08244">
    <property type="entry name" value="Glyco_hydro_32C"/>
    <property type="match status" value="1"/>
</dbReference>
<dbReference type="CDD" id="cd08996">
    <property type="entry name" value="GH32_FFase"/>
    <property type="match status" value="1"/>
</dbReference>
<comment type="caution">
    <text evidence="8">The sequence shown here is derived from an EMBL/GenBank/DDBJ whole genome shotgun (WGS) entry which is preliminary data.</text>
</comment>
<dbReference type="InterPro" id="IPR018053">
    <property type="entry name" value="Glyco_hydro_32_AS"/>
</dbReference>
<dbReference type="Gene3D" id="2.60.120.560">
    <property type="entry name" value="Exo-inulinase, domain 1"/>
    <property type="match status" value="1"/>
</dbReference>
<evidence type="ECO:0000256" key="1">
    <source>
        <dbReference type="ARBA" id="ARBA00009902"/>
    </source>
</evidence>
<feature type="domain" description="Glycosyl hydrolase family 32 N-terminal" evidence="6">
    <location>
        <begin position="9"/>
        <end position="299"/>
    </location>
</feature>
<dbReference type="GO" id="GO:0016787">
    <property type="term" value="F:hydrolase activity"/>
    <property type="evidence" value="ECO:0007669"/>
    <property type="project" value="UniProtKB-KW"/>
</dbReference>
<dbReference type="SUPFAM" id="SSF49899">
    <property type="entry name" value="Concanavalin A-like lectins/glucanases"/>
    <property type="match status" value="1"/>
</dbReference>
<protein>
    <recommendedName>
        <fullName evidence="2">beta-fructofuranosidase</fullName>
        <ecNumber evidence="2">3.2.1.26</ecNumber>
    </recommendedName>
</protein>
<accession>A0ABW8TDI8</accession>
<dbReference type="PANTHER" id="PTHR43101">
    <property type="entry name" value="BETA-FRUCTOSIDASE"/>
    <property type="match status" value="1"/>
</dbReference>
<sequence>MNLYRPSYHFLPEKNWMNDPNGVIYYKGEYHLFYQYNPYGSQWGNMHWGHAKSKDLVHWKHLPLALYPSKEQGEVHCFSGCTVIDGEKPTIFYTSIGEGERNPEIGAEQWAAVSEDDMLTWKKCKENPVITSKIHGDIEIKHWRDPFVWKENEEWFMVLGGSHNNKGCTLIYKSKDLKSWEFLNILCEGEHILWECPNFFKLGNKYVLIISPDGQVEYYIGTLSSDYKFIPEFKGILDYGGWDGFYAPNSLVDDTGRRIMIGWMPEHSRESFDECGDWAGVQSLPRTLEIENNILHIKPVKELESLRKTHEKYENFALESTLVPKIKGKALELIIEAEVENDTCFSIDVLSSQDGEEKTSIKYEYADKSFYIDRSKSSVSDKCRKSPVKGNVELREGNMLKLQIFVDYSTIEVFANDEKVISGRVYPVREESENVKISLLKGKKLKVKSFDIWNVASILE</sequence>
<dbReference type="Gene3D" id="2.115.10.20">
    <property type="entry name" value="Glycosyl hydrolase domain, family 43"/>
    <property type="match status" value="1"/>
</dbReference>
<evidence type="ECO:0000313" key="9">
    <source>
        <dbReference type="Proteomes" id="UP001623592"/>
    </source>
</evidence>
<gene>
    <name evidence="8" type="ORF">ACJDT4_05085</name>
</gene>
<evidence type="ECO:0000256" key="2">
    <source>
        <dbReference type="ARBA" id="ARBA00012758"/>
    </source>
</evidence>
<dbReference type="EC" id="3.2.1.26" evidence="2"/>
<evidence type="ECO:0000256" key="5">
    <source>
        <dbReference type="RuleBase" id="RU362110"/>
    </source>
</evidence>
<dbReference type="PROSITE" id="PS00609">
    <property type="entry name" value="GLYCOSYL_HYDROL_F32"/>
    <property type="match status" value="1"/>
</dbReference>
<evidence type="ECO:0000259" key="7">
    <source>
        <dbReference type="Pfam" id="PF08244"/>
    </source>
</evidence>
<dbReference type="InterPro" id="IPR001362">
    <property type="entry name" value="Glyco_hydro_32"/>
</dbReference>
<dbReference type="InterPro" id="IPR023296">
    <property type="entry name" value="Glyco_hydro_beta-prop_sf"/>
</dbReference>
<reference evidence="8 9" key="1">
    <citation type="submission" date="2024-11" db="EMBL/GenBank/DDBJ databases">
        <authorList>
            <person name="Heng Y.C."/>
            <person name="Lim A.C.H."/>
            <person name="Lee J.K.Y."/>
            <person name="Kittelmann S."/>
        </authorList>
    </citation>
    <scope>NUCLEOTIDE SEQUENCE [LARGE SCALE GENOMIC DNA]</scope>
    <source>
        <strain evidence="8 9">WILCCON 0114</strain>
    </source>
</reference>
<dbReference type="PANTHER" id="PTHR43101:SF1">
    <property type="entry name" value="BETA-FRUCTOSIDASE"/>
    <property type="match status" value="1"/>
</dbReference>
<dbReference type="EMBL" id="JBJIAA010000003">
    <property type="protein sequence ID" value="MFL0249787.1"/>
    <property type="molecule type" value="Genomic_DNA"/>
</dbReference>
<proteinExistence type="inferred from homology"/>
<evidence type="ECO:0000259" key="6">
    <source>
        <dbReference type="Pfam" id="PF00251"/>
    </source>
</evidence>
<dbReference type="RefSeq" id="WP_406786450.1">
    <property type="nucleotide sequence ID" value="NZ_JBJIAA010000003.1"/>
</dbReference>
<evidence type="ECO:0000256" key="4">
    <source>
        <dbReference type="ARBA" id="ARBA00023295"/>
    </source>
</evidence>
<organism evidence="8 9">
    <name type="scientific">Clostridium neuense</name>
    <dbReference type="NCBI Taxonomy" id="1728934"/>
    <lineage>
        <taxon>Bacteria</taxon>
        <taxon>Bacillati</taxon>
        <taxon>Bacillota</taxon>
        <taxon>Clostridia</taxon>
        <taxon>Eubacteriales</taxon>
        <taxon>Clostridiaceae</taxon>
        <taxon>Clostridium</taxon>
    </lineage>
</organism>
<keyword evidence="4 5" id="KW-0326">Glycosidase</keyword>
<feature type="domain" description="Glycosyl hydrolase family 32 C-terminal" evidence="7">
    <location>
        <begin position="302"/>
        <end position="454"/>
    </location>
</feature>
<dbReference type="Proteomes" id="UP001623592">
    <property type="component" value="Unassembled WGS sequence"/>
</dbReference>
<keyword evidence="9" id="KW-1185">Reference proteome</keyword>
<keyword evidence="3 5" id="KW-0378">Hydrolase</keyword>
<dbReference type="SMART" id="SM00640">
    <property type="entry name" value="Glyco_32"/>
    <property type="match status" value="1"/>
</dbReference>
<dbReference type="SUPFAM" id="SSF75005">
    <property type="entry name" value="Arabinanase/levansucrase/invertase"/>
    <property type="match status" value="1"/>
</dbReference>
<dbReference type="InterPro" id="IPR051214">
    <property type="entry name" value="GH32_Enzymes"/>
</dbReference>
<dbReference type="InterPro" id="IPR013148">
    <property type="entry name" value="Glyco_hydro_32_N"/>
</dbReference>
<evidence type="ECO:0000313" key="8">
    <source>
        <dbReference type="EMBL" id="MFL0249787.1"/>
    </source>
</evidence>
<dbReference type="Pfam" id="PF00251">
    <property type="entry name" value="Glyco_hydro_32N"/>
    <property type="match status" value="1"/>
</dbReference>